<proteinExistence type="evidence at transcript level"/>
<keyword evidence="1" id="KW-0732">Signal</keyword>
<reference evidence="2" key="1">
    <citation type="journal article" date="2014" name="BMC Genomics">
        <title>The Babesia bovis gene and promoter model: an update from full-length EST analysis.</title>
        <authorList>
            <person name="Yamagishi J."/>
            <person name="Wakaguri H."/>
            <person name="Yokoyama N."/>
            <person name="Yamashita R."/>
            <person name="Suzuki Y."/>
            <person name="Xuan X."/>
            <person name="Igarashi I."/>
        </authorList>
    </citation>
    <scope>NUCLEOTIDE SEQUENCE</scope>
    <source>
        <strain evidence="2">Texas</strain>
    </source>
</reference>
<dbReference type="AlphaFoldDB" id="S6C9B2"/>
<dbReference type="EMBL" id="AK441501">
    <property type="protein sequence ID" value="BAN65295.1"/>
    <property type="molecule type" value="mRNA"/>
</dbReference>
<evidence type="ECO:0000256" key="1">
    <source>
        <dbReference type="SAM" id="SignalP"/>
    </source>
</evidence>
<protein>
    <submittedName>
        <fullName evidence="2">Uncharacterized protein</fullName>
    </submittedName>
</protein>
<evidence type="ECO:0000313" key="2">
    <source>
        <dbReference type="EMBL" id="BAN65295.1"/>
    </source>
</evidence>
<accession>S6C9B2</accession>
<sequence>MLVSKSHFLLLLCLFVLDFRLAGFGEHLDSVAVDSPRSLDEPPISASSSQCSCDLGVSEDFL</sequence>
<name>S6C9B2_BABBO</name>
<organism evidence="2">
    <name type="scientific">Babesia bovis</name>
    <dbReference type="NCBI Taxonomy" id="5865"/>
    <lineage>
        <taxon>Eukaryota</taxon>
        <taxon>Sar</taxon>
        <taxon>Alveolata</taxon>
        <taxon>Apicomplexa</taxon>
        <taxon>Aconoidasida</taxon>
        <taxon>Piroplasmida</taxon>
        <taxon>Babesiidae</taxon>
        <taxon>Babesia</taxon>
    </lineage>
</organism>
<feature type="signal peptide" evidence="1">
    <location>
        <begin position="1"/>
        <end position="25"/>
    </location>
</feature>
<feature type="chain" id="PRO_5004546800" evidence="1">
    <location>
        <begin position="26"/>
        <end position="62"/>
    </location>
</feature>